<dbReference type="EMBL" id="JAMZMK010010213">
    <property type="protein sequence ID" value="KAI7732474.1"/>
    <property type="molecule type" value="Genomic_DNA"/>
</dbReference>
<proteinExistence type="predicted"/>
<protein>
    <submittedName>
        <fullName evidence="1">Uncharacterized protein</fullName>
    </submittedName>
</protein>
<gene>
    <name evidence="1" type="ORF">M8C21_012530</name>
</gene>
<name>A0AAD5G8J9_AMBAR</name>
<accession>A0AAD5G8J9</accession>
<comment type="caution">
    <text evidence="1">The sequence shown here is derived from an EMBL/GenBank/DDBJ whole genome shotgun (WGS) entry which is preliminary data.</text>
</comment>
<dbReference type="Proteomes" id="UP001206925">
    <property type="component" value="Unassembled WGS sequence"/>
</dbReference>
<dbReference type="AlphaFoldDB" id="A0AAD5G8J9"/>
<organism evidence="1 2">
    <name type="scientific">Ambrosia artemisiifolia</name>
    <name type="common">Common ragweed</name>
    <dbReference type="NCBI Taxonomy" id="4212"/>
    <lineage>
        <taxon>Eukaryota</taxon>
        <taxon>Viridiplantae</taxon>
        <taxon>Streptophyta</taxon>
        <taxon>Embryophyta</taxon>
        <taxon>Tracheophyta</taxon>
        <taxon>Spermatophyta</taxon>
        <taxon>Magnoliopsida</taxon>
        <taxon>eudicotyledons</taxon>
        <taxon>Gunneridae</taxon>
        <taxon>Pentapetalae</taxon>
        <taxon>asterids</taxon>
        <taxon>campanulids</taxon>
        <taxon>Asterales</taxon>
        <taxon>Asteraceae</taxon>
        <taxon>Asteroideae</taxon>
        <taxon>Heliantheae alliance</taxon>
        <taxon>Heliantheae</taxon>
        <taxon>Ambrosia</taxon>
    </lineage>
</organism>
<reference evidence="1" key="1">
    <citation type="submission" date="2022-06" db="EMBL/GenBank/DDBJ databases">
        <title>Uncovering the hologenomic basis of an extraordinary plant invasion.</title>
        <authorList>
            <person name="Bieker V.C."/>
            <person name="Martin M.D."/>
            <person name="Gilbert T."/>
            <person name="Hodgins K."/>
            <person name="Battlay P."/>
            <person name="Petersen B."/>
            <person name="Wilson J."/>
        </authorList>
    </citation>
    <scope>NUCLEOTIDE SEQUENCE</scope>
    <source>
        <strain evidence="1">AA19_3_7</strain>
        <tissue evidence="1">Leaf</tissue>
    </source>
</reference>
<evidence type="ECO:0000313" key="1">
    <source>
        <dbReference type="EMBL" id="KAI7732474.1"/>
    </source>
</evidence>
<evidence type="ECO:0000313" key="2">
    <source>
        <dbReference type="Proteomes" id="UP001206925"/>
    </source>
</evidence>
<feature type="non-terminal residue" evidence="1">
    <location>
        <position position="1"/>
    </location>
</feature>
<keyword evidence="2" id="KW-1185">Reference proteome</keyword>
<sequence>MASFTVSASSTALLSRQCLAPTRISGMKMVSFSNSGRTNLPLSFRRLQISCA</sequence>